<dbReference type="PROSITE" id="PS00137">
    <property type="entry name" value="SUBTILASE_HIS"/>
    <property type="match status" value="1"/>
</dbReference>
<dbReference type="PROSITE" id="PS00138">
    <property type="entry name" value="SUBTILASE_SER"/>
    <property type="match status" value="1"/>
</dbReference>
<name>A0A1W2CUL1_KIBAR</name>
<feature type="chain" id="PRO_5010743627" evidence="9">
    <location>
        <begin position="30"/>
        <end position="1051"/>
    </location>
</feature>
<evidence type="ECO:0000256" key="6">
    <source>
        <dbReference type="PROSITE-ProRule" id="PRU01240"/>
    </source>
</evidence>
<evidence type="ECO:0000313" key="12">
    <source>
        <dbReference type="Proteomes" id="UP000192674"/>
    </source>
</evidence>
<keyword evidence="3 6" id="KW-0378">Hydrolase</keyword>
<dbReference type="InterPro" id="IPR000209">
    <property type="entry name" value="Peptidase_S8/S53_dom"/>
</dbReference>
<dbReference type="SUPFAM" id="SSF52743">
    <property type="entry name" value="Subtilisin-like"/>
    <property type="match status" value="1"/>
</dbReference>
<feature type="region of interest" description="Disordered" evidence="8">
    <location>
        <begin position="805"/>
        <end position="824"/>
    </location>
</feature>
<dbReference type="InterPro" id="IPR015500">
    <property type="entry name" value="Peptidase_S8_subtilisin-rel"/>
</dbReference>
<dbReference type="InterPro" id="IPR023827">
    <property type="entry name" value="Peptidase_S8_Asp-AS"/>
</dbReference>
<sequence length="1051" mass="111285">MSHKRSAIAVLAGLVACGLTVPVSGTATAAPLTRTLPPDRAVTLFTGDKVVLGGEHEVTVLAGKGREGTRFSYYSDERGDIHVIPEDARPLLRADKLDRRLFNVTQLIKNGYDDKTRADIPLIVSGGVGLAKERDLPSLNASVVRVDKAAGLRTFAAADKIWLDGPVRASLDKSIPQIGAPEAWNSGHTGKGTTVAVLDTGIDATHADLSDAVVGAQDFTGSASGVDDRDGHGTHVASIITGEHAKYRGVAPDAKLLNGKVLNDFGSGQESWIIAGMEWAAAKQGADVINMSLGGSLPSDGTDPMSQAVNRLTAETGSLFVIAAGNTGGMPPSPGAADAALTVGAVDHNDALAEFSSRGPRWGDNAIKPDITAPGVDIAAAKATNGRIGAPVDPTHVRLSGTSMAAPHVAGAAAIMAGIHPSWTATEIKSALMGSAKPNPSLTVFEQGSGRLDVAKAAKQPLRSAPASINAGVALWPHHDDEPIRKTVRYHNSGSAPMTADMTASIRDPHGNPAPAGMFTFSSPSITVPAGGEAEVVVTIDTRVNGPDGFYSGVVEAGGVRTPIAVDREVESYDVTVNFIDQNGNLTPESEIRFVEMDIRKAFIPDNPTGSLVARLPKGRYFVDSGVDDPGNRITLQMEPEFVVSSNTTLDIDARKGKPIGFTVDKPNAKAGTAFFQFARKTSWPGGTGAGFLWPNFDGVHVVPSQTSAAPGQFTYTTQTRMAEPDGNGGFTTSPYMYHLNHDVDGRVPDSLMVRVRDNQLARVRSEHGTTAPGSLGARDSIVTRPLPYTLDELYTPDFPWYNKFSQQSSDGSPQSSTRTDTRRSYKLGPVVTERWNFGVFGPAFVPQPNTVNTSAARAGDVMLFNFGLYADHDLRRTGASNDTGSTTLYRDGEQIGTEPWSGYGLHTVPAGDAQFRLHIEARNQLEVSNKVVVDWTFRSGTTPAQQALPLMAVRFAPAVDARQRVSRLIPTVVPVHIDHNSGGQARSLSVQVSHDDGLTWKAAPVVNFNGKWFTVVSHPSSANTVSLKASAKDADGNAVDQTIHRAFLLK</sequence>
<proteinExistence type="inferred from homology"/>
<keyword evidence="12" id="KW-1185">Reference proteome</keyword>
<dbReference type="PANTHER" id="PTHR43806">
    <property type="entry name" value="PEPTIDASE S8"/>
    <property type="match status" value="1"/>
</dbReference>
<comment type="similarity">
    <text evidence="1 6 7">Belongs to the peptidase S8 family.</text>
</comment>
<evidence type="ECO:0000256" key="8">
    <source>
        <dbReference type="SAM" id="MobiDB-lite"/>
    </source>
</evidence>
<dbReference type="InterPro" id="IPR050131">
    <property type="entry name" value="Peptidase_S8_subtilisin-like"/>
</dbReference>
<keyword evidence="4 6" id="KW-0720">Serine protease</keyword>
<evidence type="ECO:0000256" key="5">
    <source>
        <dbReference type="PIRSR" id="PIRSR615500-1"/>
    </source>
</evidence>
<dbReference type="GO" id="GO:0006508">
    <property type="term" value="P:proteolysis"/>
    <property type="evidence" value="ECO:0007669"/>
    <property type="project" value="UniProtKB-KW"/>
</dbReference>
<feature type="active site" description="Charge relay system" evidence="5 6">
    <location>
        <position position="199"/>
    </location>
</feature>
<evidence type="ECO:0000256" key="7">
    <source>
        <dbReference type="RuleBase" id="RU003355"/>
    </source>
</evidence>
<dbReference type="PRINTS" id="PR00723">
    <property type="entry name" value="SUBTILISIN"/>
</dbReference>
<keyword evidence="9" id="KW-0732">Signal</keyword>
<dbReference type="PROSITE" id="PS51257">
    <property type="entry name" value="PROKAR_LIPOPROTEIN"/>
    <property type="match status" value="1"/>
</dbReference>
<evidence type="ECO:0000256" key="1">
    <source>
        <dbReference type="ARBA" id="ARBA00011073"/>
    </source>
</evidence>
<evidence type="ECO:0000256" key="2">
    <source>
        <dbReference type="ARBA" id="ARBA00022670"/>
    </source>
</evidence>
<dbReference type="Pfam" id="PF00082">
    <property type="entry name" value="Peptidase_S8"/>
    <property type="match status" value="1"/>
</dbReference>
<dbReference type="InterPro" id="IPR036852">
    <property type="entry name" value="Peptidase_S8/S53_dom_sf"/>
</dbReference>
<organism evidence="11 12">
    <name type="scientific">Kibdelosporangium aridum</name>
    <dbReference type="NCBI Taxonomy" id="2030"/>
    <lineage>
        <taxon>Bacteria</taxon>
        <taxon>Bacillati</taxon>
        <taxon>Actinomycetota</taxon>
        <taxon>Actinomycetes</taxon>
        <taxon>Pseudonocardiales</taxon>
        <taxon>Pseudonocardiaceae</taxon>
        <taxon>Kibdelosporangium</taxon>
    </lineage>
</organism>
<feature type="signal peptide" evidence="9">
    <location>
        <begin position="1"/>
        <end position="29"/>
    </location>
</feature>
<feature type="domain" description="Peptidase S8/S53" evidence="10">
    <location>
        <begin position="190"/>
        <end position="450"/>
    </location>
</feature>
<feature type="active site" description="Charge relay system" evidence="5 6">
    <location>
        <position position="232"/>
    </location>
</feature>
<dbReference type="PANTHER" id="PTHR43806:SF11">
    <property type="entry name" value="CEREVISIN-RELATED"/>
    <property type="match status" value="1"/>
</dbReference>
<evidence type="ECO:0000256" key="9">
    <source>
        <dbReference type="SAM" id="SignalP"/>
    </source>
</evidence>
<feature type="compositionally biased region" description="Low complexity" evidence="8">
    <location>
        <begin position="806"/>
        <end position="817"/>
    </location>
</feature>
<keyword evidence="2 6" id="KW-0645">Protease</keyword>
<dbReference type="InterPro" id="IPR022398">
    <property type="entry name" value="Peptidase_S8_His-AS"/>
</dbReference>
<protein>
    <submittedName>
        <fullName evidence="11">Serine protease, subtilisin family</fullName>
    </submittedName>
</protein>
<dbReference type="PROSITE" id="PS51892">
    <property type="entry name" value="SUBTILASE"/>
    <property type="match status" value="1"/>
</dbReference>
<accession>A0A1W2CUL1</accession>
<dbReference type="EMBL" id="FWXV01000002">
    <property type="protein sequence ID" value="SMC88368.1"/>
    <property type="molecule type" value="Genomic_DNA"/>
</dbReference>
<reference evidence="11 12" key="1">
    <citation type="submission" date="2017-04" db="EMBL/GenBank/DDBJ databases">
        <authorList>
            <person name="Afonso C.L."/>
            <person name="Miller P.J."/>
            <person name="Scott M.A."/>
            <person name="Spackman E."/>
            <person name="Goraichik I."/>
            <person name="Dimitrov K.M."/>
            <person name="Suarez D.L."/>
            <person name="Swayne D.E."/>
        </authorList>
    </citation>
    <scope>NUCLEOTIDE SEQUENCE [LARGE SCALE GENOMIC DNA]</scope>
    <source>
        <strain evidence="11 12">DSM 43828</strain>
    </source>
</reference>
<evidence type="ECO:0000259" key="10">
    <source>
        <dbReference type="Pfam" id="PF00082"/>
    </source>
</evidence>
<evidence type="ECO:0000256" key="3">
    <source>
        <dbReference type="ARBA" id="ARBA00022801"/>
    </source>
</evidence>
<dbReference type="GO" id="GO:0004252">
    <property type="term" value="F:serine-type endopeptidase activity"/>
    <property type="evidence" value="ECO:0007669"/>
    <property type="project" value="UniProtKB-UniRule"/>
</dbReference>
<dbReference type="AlphaFoldDB" id="A0A1W2CUL1"/>
<dbReference type="Gene3D" id="3.40.50.200">
    <property type="entry name" value="Peptidase S8/S53 domain"/>
    <property type="match status" value="1"/>
</dbReference>
<dbReference type="Proteomes" id="UP000192674">
    <property type="component" value="Unassembled WGS sequence"/>
</dbReference>
<dbReference type="PROSITE" id="PS00136">
    <property type="entry name" value="SUBTILASE_ASP"/>
    <property type="match status" value="1"/>
</dbReference>
<evidence type="ECO:0000313" key="11">
    <source>
        <dbReference type="EMBL" id="SMC88368.1"/>
    </source>
</evidence>
<dbReference type="InterPro" id="IPR023828">
    <property type="entry name" value="Peptidase_S8_Ser-AS"/>
</dbReference>
<feature type="active site" description="Charge relay system" evidence="5 6">
    <location>
        <position position="403"/>
    </location>
</feature>
<gene>
    <name evidence="11" type="ORF">SAMN05661093_02459</name>
</gene>
<evidence type="ECO:0000256" key="4">
    <source>
        <dbReference type="ARBA" id="ARBA00022825"/>
    </source>
</evidence>